<feature type="transmembrane region" description="Helical" evidence="5">
    <location>
        <begin position="239"/>
        <end position="258"/>
    </location>
</feature>
<keyword evidence="2 5" id="KW-0812">Transmembrane</keyword>
<dbReference type="SUPFAM" id="SSF103481">
    <property type="entry name" value="Multidrug resistance efflux transporter EmrE"/>
    <property type="match status" value="2"/>
</dbReference>
<feature type="transmembrane region" description="Helical" evidence="5">
    <location>
        <begin position="33"/>
        <end position="56"/>
    </location>
</feature>
<name>A0A381ZPE8_9ZZZZ</name>
<feature type="transmembrane region" description="Helical" evidence="5">
    <location>
        <begin position="97"/>
        <end position="116"/>
    </location>
</feature>
<evidence type="ECO:0000256" key="2">
    <source>
        <dbReference type="ARBA" id="ARBA00022692"/>
    </source>
</evidence>
<keyword evidence="4 5" id="KW-0472">Membrane</keyword>
<evidence type="ECO:0000259" key="6">
    <source>
        <dbReference type="Pfam" id="PF00892"/>
    </source>
</evidence>
<protein>
    <recommendedName>
        <fullName evidence="6">EamA domain-containing protein</fullName>
    </recommendedName>
</protein>
<feature type="domain" description="EamA" evidence="6">
    <location>
        <begin position="10"/>
        <end position="139"/>
    </location>
</feature>
<reference evidence="7" key="1">
    <citation type="submission" date="2018-05" db="EMBL/GenBank/DDBJ databases">
        <authorList>
            <person name="Lanie J.A."/>
            <person name="Ng W.-L."/>
            <person name="Kazmierczak K.M."/>
            <person name="Andrzejewski T.M."/>
            <person name="Davidsen T.M."/>
            <person name="Wayne K.J."/>
            <person name="Tettelin H."/>
            <person name="Glass J.I."/>
            <person name="Rusch D."/>
            <person name="Podicherti R."/>
            <person name="Tsui H.-C.T."/>
            <person name="Winkler M.E."/>
        </authorList>
    </citation>
    <scope>NUCLEOTIDE SEQUENCE</scope>
</reference>
<dbReference type="PANTHER" id="PTHR32322:SF2">
    <property type="entry name" value="EAMA DOMAIN-CONTAINING PROTEIN"/>
    <property type="match status" value="1"/>
</dbReference>
<dbReference type="InterPro" id="IPR050638">
    <property type="entry name" value="AA-Vitamin_Transporters"/>
</dbReference>
<evidence type="ECO:0000313" key="7">
    <source>
        <dbReference type="EMBL" id="SVA90841.1"/>
    </source>
</evidence>
<feature type="transmembrane region" description="Helical" evidence="5">
    <location>
        <begin position="123"/>
        <end position="142"/>
    </location>
</feature>
<feature type="domain" description="EamA" evidence="6">
    <location>
        <begin position="152"/>
        <end position="283"/>
    </location>
</feature>
<evidence type="ECO:0000256" key="4">
    <source>
        <dbReference type="ARBA" id="ARBA00023136"/>
    </source>
</evidence>
<feature type="transmembrane region" description="Helical" evidence="5">
    <location>
        <begin position="210"/>
        <end position="232"/>
    </location>
</feature>
<evidence type="ECO:0000256" key="1">
    <source>
        <dbReference type="ARBA" id="ARBA00004141"/>
    </source>
</evidence>
<gene>
    <name evidence="7" type="ORF">METZ01_LOCUS143695</name>
</gene>
<comment type="subcellular location">
    <subcellularLocation>
        <location evidence="1">Membrane</location>
        <topology evidence="1">Multi-pass membrane protein</topology>
    </subcellularLocation>
</comment>
<dbReference type="AlphaFoldDB" id="A0A381ZPE8"/>
<dbReference type="PANTHER" id="PTHR32322">
    <property type="entry name" value="INNER MEMBRANE TRANSPORTER"/>
    <property type="match status" value="1"/>
</dbReference>
<feature type="transmembrane region" description="Helical" evidence="5">
    <location>
        <begin position="148"/>
        <end position="170"/>
    </location>
</feature>
<evidence type="ECO:0000256" key="3">
    <source>
        <dbReference type="ARBA" id="ARBA00022989"/>
    </source>
</evidence>
<proteinExistence type="predicted"/>
<sequence length="294" mass="32441">MKISKFFIDLFLIIAIGLTWGASFMFTKIAAPVVGPIDLVTSRLLIAAAFLAPIFLRKHHFKGFRDHIRPLIIFGIFNATLPFFLFAYAALTINAGTLSVMNATSPLFAFVISILWLRFSFSWIQLVGLIVGSIGLIIFIGYESLQFSWLPIACCLMGAFMYAACANYLYKLNHLDPAYLATMTLIVGTFMFMPLSYYEGGISFELSKQVWVSILLLGFLCTGLAYVAFVILIRRMGPVGASSVLFIVPVAGMAWANIFLNESITTSMLSGCFLILLGVGMTNFFGPDLSEDKL</sequence>
<organism evidence="7">
    <name type="scientific">marine metagenome</name>
    <dbReference type="NCBI Taxonomy" id="408172"/>
    <lineage>
        <taxon>unclassified sequences</taxon>
        <taxon>metagenomes</taxon>
        <taxon>ecological metagenomes</taxon>
    </lineage>
</organism>
<keyword evidence="3 5" id="KW-1133">Transmembrane helix</keyword>
<dbReference type="EMBL" id="UINC01022037">
    <property type="protein sequence ID" value="SVA90841.1"/>
    <property type="molecule type" value="Genomic_DNA"/>
</dbReference>
<evidence type="ECO:0000256" key="5">
    <source>
        <dbReference type="SAM" id="Phobius"/>
    </source>
</evidence>
<feature type="transmembrane region" description="Helical" evidence="5">
    <location>
        <begin position="7"/>
        <end position="27"/>
    </location>
</feature>
<dbReference type="Pfam" id="PF00892">
    <property type="entry name" value="EamA"/>
    <property type="match status" value="2"/>
</dbReference>
<dbReference type="InterPro" id="IPR000620">
    <property type="entry name" value="EamA_dom"/>
</dbReference>
<feature type="transmembrane region" description="Helical" evidence="5">
    <location>
        <begin position="264"/>
        <end position="285"/>
    </location>
</feature>
<accession>A0A381ZPE8</accession>
<dbReference type="InterPro" id="IPR037185">
    <property type="entry name" value="EmrE-like"/>
</dbReference>
<feature type="transmembrane region" description="Helical" evidence="5">
    <location>
        <begin position="177"/>
        <end position="198"/>
    </location>
</feature>
<dbReference type="GO" id="GO:0016020">
    <property type="term" value="C:membrane"/>
    <property type="evidence" value="ECO:0007669"/>
    <property type="project" value="UniProtKB-SubCell"/>
</dbReference>
<feature type="transmembrane region" description="Helical" evidence="5">
    <location>
        <begin position="68"/>
        <end position="91"/>
    </location>
</feature>